<dbReference type="EMBL" id="GL636492">
    <property type="protein sequence ID" value="EFW18276.1"/>
    <property type="molecule type" value="Genomic_DNA"/>
</dbReference>
<gene>
    <name evidence="3" type="ORF">CPSG_04962</name>
</gene>
<reference evidence="4" key="1">
    <citation type="journal article" date="2010" name="Genome Res.">
        <title>Population genomic sequencing of Coccidioides fungi reveals recent hybridization and transposon control.</title>
        <authorList>
            <person name="Neafsey D.E."/>
            <person name="Barker B.M."/>
            <person name="Sharpton T.J."/>
            <person name="Stajich J.E."/>
            <person name="Park D.J."/>
            <person name="Whiston E."/>
            <person name="Hung C.-Y."/>
            <person name="McMahan C."/>
            <person name="White J."/>
            <person name="Sykes S."/>
            <person name="Heiman D."/>
            <person name="Young S."/>
            <person name="Zeng Q."/>
            <person name="Abouelleil A."/>
            <person name="Aftuck L."/>
            <person name="Bessette D."/>
            <person name="Brown A."/>
            <person name="FitzGerald M."/>
            <person name="Lui A."/>
            <person name="Macdonald J.P."/>
            <person name="Priest M."/>
            <person name="Orbach M.J."/>
            <person name="Galgiani J.N."/>
            <person name="Kirkland T.N."/>
            <person name="Cole G.T."/>
            <person name="Birren B.W."/>
            <person name="Henn M.R."/>
            <person name="Taylor J.W."/>
            <person name="Rounsley S.D."/>
        </authorList>
    </citation>
    <scope>NUCLEOTIDE SEQUENCE [LARGE SCALE GENOMIC DNA]</scope>
    <source>
        <strain evidence="4">RMSCC 757 / Silveira</strain>
    </source>
</reference>
<evidence type="ECO:0000313" key="3">
    <source>
        <dbReference type="EMBL" id="EFW18276.1"/>
    </source>
</evidence>
<keyword evidence="2" id="KW-0472">Membrane</keyword>
<accession>E9D5T2</accession>
<feature type="region of interest" description="Disordered" evidence="1">
    <location>
        <begin position="1"/>
        <end position="24"/>
    </location>
</feature>
<name>E9D5T2_COCPS</name>
<reference evidence="4" key="2">
    <citation type="submission" date="2010-03" db="EMBL/GenBank/DDBJ databases">
        <title>The genome sequence of Coccidioides posadasii strain Silveira.</title>
        <authorList>
            <consortium name="The Broad Institute Genome Sequencing Center for Infectious Disease"/>
            <person name="Neafsey D."/>
            <person name="Orbach M."/>
            <person name="Henn M.R."/>
            <person name="Cole G.T."/>
            <person name="Galgiani J."/>
            <person name="Gardner M.J."/>
            <person name="Kirkland T.N."/>
            <person name="Taylor J.W."/>
            <person name="Young S.K."/>
            <person name="Zeng Q."/>
            <person name="Koehrsen M."/>
            <person name="Alvarado L."/>
            <person name="Berlin A."/>
            <person name="Borenstein D."/>
            <person name="Chapman S.B."/>
            <person name="Chen Z."/>
            <person name="Engels R."/>
            <person name="Freedman E."/>
            <person name="Gellesch M."/>
            <person name="Goldberg J."/>
            <person name="Griggs A."/>
            <person name="Gujja S."/>
            <person name="Heilman E."/>
            <person name="Heiman D."/>
            <person name="Howarth C."/>
            <person name="Jen D."/>
            <person name="Larson L."/>
            <person name="Mehta T."/>
            <person name="Neiman D."/>
            <person name="Park D."/>
            <person name="Pearson M."/>
            <person name="Richards J."/>
            <person name="Roberts A."/>
            <person name="Saif S."/>
            <person name="Shea T."/>
            <person name="Shenoy N."/>
            <person name="Sisk P."/>
            <person name="Stolte C."/>
            <person name="Sykes S."/>
            <person name="Walk T."/>
            <person name="White J."/>
            <person name="Yandava C."/>
            <person name="Haas B."/>
            <person name="Nusbaum C."/>
            <person name="Birren B."/>
        </authorList>
    </citation>
    <scope>NUCLEOTIDE SEQUENCE [LARGE SCALE GENOMIC DNA]</scope>
    <source>
        <strain evidence="4">RMSCC 757 / Silveira</strain>
    </source>
</reference>
<dbReference type="Proteomes" id="UP000002497">
    <property type="component" value="Unassembled WGS sequence"/>
</dbReference>
<proteinExistence type="predicted"/>
<keyword evidence="4" id="KW-1185">Reference proteome</keyword>
<organism evidence="4">
    <name type="scientific">Coccidioides posadasii (strain RMSCC 757 / Silveira)</name>
    <name type="common">Valley fever fungus</name>
    <dbReference type="NCBI Taxonomy" id="443226"/>
    <lineage>
        <taxon>Eukaryota</taxon>
        <taxon>Fungi</taxon>
        <taxon>Dikarya</taxon>
        <taxon>Ascomycota</taxon>
        <taxon>Pezizomycotina</taxon>
        <taxon>Eurotiomycetes</taxon>
        <taxon>Eurotiomycetidae</taxon>
        <taxon>Onygenales</taxon>
        <taxon>Onygenaceae</taxon>
        <taxon>Coccidioides</taxon>
    </lineage>
</organism>
<evidence type="ECO:0000256" key="2">
    <source>
        <dbReference type="SAM" id="Phobius"/>
    </source>
</evidence>
<evidence type="ECO:0000256" key="1">
    <source>
        <dbReference type="SAM" id="MobiDB-lite"/>
    </source>
</evidence>
<dbReference type="HOGENOM" id="CLU_2320182_0_0_1"/>
<evidence type="ECO:0000313" key="4">
    <source>
        <dbReference type="Proteomes" id="UP000002497"/>
    </source>
</evidence>
<feature type="transmembrane region" description="Helical" evidence="2">
    <location>
        <begin position="50"/>
        <end position="67"/>
    </location>
</feature>
<sequence length="99" mass="11169">MRVKARDLGPAPPPQIEVEKNRPPSQMIDTSHTLFQSNLAQYNFQVVDRVIIIPIMAALLALPPTLITQISNKRRGRTHHSHFKFFRLSGRSADVLLSA</sequence>
<protein>
    <submittedName>
        <fullName evidence="3">Uncharacterized protein</fullName>
    </submittedName>
</protein>
<dbReference type="VEuPathDB" id="FungiDB:CPSG_04962"/>
<dbReference type="AlphaFoldDB" id="E9D5T2"/>
<keyword evidence="2" id="KW-0812">Transmembrane</keyword>
<keyword evidence="2" id="KW-1133">Transmembrane helix</keyword>